<protein>
    <recommendedName>
        <fullName evidence="2">Immunity protein Imm33 domain-containing protein</fullName>
    </recommendedName>
</protein>
<reference evidence="4 5" key="1">
    <citation type="submission" date="2016-10" db="EMBL/GenBank/DDBJ databases">
        <authorList>
            <person name="Varghese N."/>
            <person name="Submissions S."/>
        </authorList>
    </citation>
    <scope>NUCLEOTIDE SEQUENCE [LARGE SCALE GENOMIC DNA]</scope>
    <source>
        <strain evidence="4 5">DSM 16525</strain>
    </source>
</reference>
<dbReference type="OrthoDB" id="4827574at2"/>
<reference evidence="3 6" key="2">
    <citation type="submission" date="2019-07" db="EMBL/GenBank/DDBJ databases">
        <title>Whole genome shotgun sequence of Myxococcus fulvus NBRC 100333.</title>
        <authorList>
            <person name="Hosoyama A."/>
            <person name="Uohara A."/>
            <person name="Ohji S."/>
            <person name="Ichikawa N."/>
        </authorList>
    </citation>
    <scope>NUCLEOTIDE SEQUENCE [LARGE SCALE GENOMIC DNA]</scope>
    <source>
        <strain evidence="3 6">NBRC 100333</strain>
    </source>
</reference>
<proteinExistence type="predicted"/>
<dbReference type="EMBL" id="BJXR01000013">
    <property type="protein sequence ID" value="GEN05970.1"/>
    <property type="molecule type" value="Genomic_DNA"/>
</dbReference>
<keyword evidence="5" id="KW-1185">Reference proteome</keyword>
<comment type="caution">
    <text evidence="3">The sequence shown here is derived from an EMBL/GenBank/DDBJ whole genome shotgun (WGS) entry which is preliminary data.</text>
</comment>
<feature type="region of interest" description="Disordered" evidence="1">
    <location>
        <begin position="369"/>
        <end position="392"/>
    </location>
</feature>
<evidence type="ECO:0000313" key="5">
    <source>
        <dbReference type="Proteomes" id="UP000183760"/>
    </source>
</evidence>
<name>A0A511SVP6_MYXFU</name>
<evidence type="ECO:0000313" key="6">
    <source>
        <dbReference type="Proteomes" id="UP000321514"/>
    </source>
</evidence>
<gene>
    <name evidence="3" type="ORF">MFU01_10070</name>
    <name evidence="4" type="ORF">SAMN05443572_102913</name>
</gene>
<evidence type="ECO:0000259" key="2">
    <source>
        <dbReference type="Pfam" id="PF09951"/>
    </source>
</evidence>
<dbReference type="Proteomes" id="UP000183760">
    <property type="component" value="Unassembled WGS sequence"/>
</dbReference>
<dbReference type="Proteomes" id="UP000321514">
    <property type="component" value="Unassembled WGS sequence"/>
</dbReference>
<sequence length="436" mass="48090">MARTSKSVTVELGHVDLPEGILVILDPGLGRFWRHDAPPASPRKKDPEAWDLRLVGRDAEVAGKAYDREFDARFLFDRTNPQDAIAHFDDFAKQKGFDARAEVLSERVTHVERARRAVEFGGGLGVVKYNGLWAVAVDGLPKERGLRVVGVPMPEGEFEGRWRSVDVVVEEGAKTVRSDEVAGVMVEHGQLFFAGLLPLGSFRMWQPADGLADFVFHGRDAPALAKQVGAKDLGEGVFGWKDVPMEAVGEKATPTQERIEKENLEVGVDYRPHCNLEKLNALLRASPEDAASLELAGARTVGCGNRWGDGVFTVSRHFDAEGRVVRVRVELGTEERQRTMRKLRLLSQSAIVTRTLLEGGKPIRFAERMKPHNPRDSGWAFSSGEEPEGSTDDASTLALVSLRELVRRAPALEAILEAPVGALFRLEDGRYVEEEA</sequence>
<dbReference type="EMBL" id="FOIB01000002">
    <property type="protein sequence ID" value="SET62130.1"/>
    <property type="molecule type" value="Genomic_DNA"/>
</dbReference>
<dbReference type="Pfam" id="PF09951">
    <property type="entry name" value="Imm33"/>
    <property type="match status" value="1"/>
</dbReference>
<evidence type="ECO:0000313" key="3">
    <source>
        <dbReference type="EMBL" id="GEN05970.1"/>
    </source>
</evidence>
<evidence type="ECO:0000313" key="4">
    <source>
        <dbReference type="EMBL" id="SET62130.1"/>
    </source>
</evidence>
<organism evidence="3 6">
    <name type="scientific">Myxococcus fulvus</name>
    <dbReference type="NCBI Taxonomy" id="33"/>
    <lineage>
        <taxon>Bacteria</taxon>
        <taxon>Pseudomonadati</taxon>
        <taxon>Myxococcota</taxon>
        <taxon>Myxococcia</taxon>
        <taxon>Myxococcales</taxon>
        <taxon>Cystobacterineae</taxon>
        <taxon>Myxococcaceae</taxon>
        <taxon>Myxococcus</taxon>
    </lineage>
</organism>
<dbReference type="AlphaFoldDB" id="A0A511SVP6"/>
<dbReference type="STRING" id="1334629.MFUL124B02_35785"/>
<feature type="domain" description="Immunity protein Imm33" evidence="2">
    <location>
        <begin position="351"/>
        <end position="428"/>
    </location>
</feature>
<dbReference type="InterPro" id="IPR018689">
    <property type="entry name" value="Imm33_dom"/>
</dbReference>
<accession>A0A511SVP6</accession>
<dbReference type="RefSeq" id="WP_074951236.1">
    <property type="nucleotide sequence ID" value="NZ_BJXR01000013.1"/>
</dbReference>
<evidence type="ECO:0000256" key="1">
    <source>
        <dbReference type="SAM" id="MobiDB-lite"/>
    </source>
</evidence>